<evidence type="ECO:0000256" key="10">
    <source>
        <dbReference type="ARBA" id="ARBA00022989"/>
    </source>
</evidence>
<proteinExistence type="predicted"/>
<evidence type="ECO:0000256" key="12">
    <source>
        <dbReference type="ARBA" id="ARBA00023137"/>
    </source>
</evidence>
<keyword evidence="8" id="KW-0418">Kinase</keyword>
<keyword evidence="12" id="KW-0829">Tyrosine-protein kinase</keyword>
<keyword evidence="13" id="KW-1015">Disulfide bond</keyword>
<evidence type="ECO:0000256" key="6">
    <source>
        <dbReference type="ARBA" id="ARBA00022729"/>
    </source>
</evidence>
<keyword evidence="3" id="KW-1003">Cell membrane</keyword>
<feature type="region of interest" description="Disordered" evidence="16">
    <location>
        <begin position="132"/>
        <end position="169"/>
    </location>
</feature>
<keyword evidence="15" id="KW-0325">Glycoprotein</keyword>
<evidence type="ECO:0000256" key="2">
    <source>
        <dbReference type="ARBA" id="ARBA00011902"/>
    </source>
</evidence>
<evidence type="ECO:0000256" key="15">
    <source>
        <dbReference type="ARBA" id="ARBA00023180"/>
    </source>
</evidence>
<evidence type="ECO:0000256" key="1">
    <source>
        <dbReference type="ARBA" id="ARBA00004251"/>
    </source>
</evidence>
<feature type="region of interest" description="Disordered" evidence="16">
    <location>
        <begin position="61"/>
        <end position="92"/>
    </location>
</feature>
<evidence type="ECO:0000256" key="13">
    <source>
        <dbReference type="ARBA" id="ARBA00023157"/>
    </source>
</evidence>
<comment type="subcellular location">
    <subcellularLocation>
        <location evidence="1">Cell membrane</location>
        <topology evidence="1">Single-pass type I membrane protein</topology>
    </subcellularLocation>
</comment>
<gene>
    <name evidence="18" type="ORF">M9Y10_006250</name>
</gene>
<reference evidence="18 19" key="1">
    <citation type="submission" date="2024-04" db="EMBL/GenBank/DDBJ databases">
        <title>Tritrichomonas musculus Genome.</title>
        <authorList>
            <person name="Alves-Ferreira E."/>
            <person name="Grigg M."/>
            <person name="Lorenzi H."/>
            <person name="Galac M."/>
        </authorList>
    </citation>
    <scope>NUCLEOTIDE SEQUENCE [LARGE SCALE GENOMIC DNA]</scope>
    <source>
        <strain evidence="18 19">EAF2021</strain>
    </source>
</reference>
<keyword evidence="7" id="KW-0547">Nucleotide-binding</keyword>
<organism evidence="18 19">
    <name type="scientific">Tritrichomonas musculus</name>
    <dbReference type="NCBI Taxonomy" id="1915356"/>
    <lineage>
        <taxon>Eukaryota</taxon>
        <taxon>Metamonada</taxon>
        <taxon>Parabasalia</taxon>
        <taxon>Tritrichomonadida</taxon>
        <taxon>Tritrichomonadidae</taxon>
        <taxon>Tritrichomonas</taxon>
    </lineage>
</organism>
<evidence type="ECO:0000256" key="5">
    <source>
        <dbReference type="ARBA" id="ARBA00022692"/>
    </source>
</evidence>
<dbReference type="EMBL" id="JAPFFF010000012">
    <property type="protein sequence ID" value="KAK8876066.1"/>
    <property type="molecule type" value="Genomic_DNA"/>
</dbReference>
<evidence type="ECO:0000313" key="19">
    <source>
        <dbReference type="Proteomes" id="UP001470230"/>
    </source>
</evidence>
<keyword evidence="4" id="KW-0808">Transferase</keyword>
<keyword evidence="10" id="KW-1133">Transmembrane helix</keyword>
<evidence type="ECO:0000256" key="8">
    <source>
        <dbReference type="ARBA" id="ARBA00022777"/>
    </source>
</evidence>
<dbReference type="Proteomes" id="UP001470230">
    <property type="component" value="Unassembled WGS sequence"/>
</dbReference>
<evidence type="ECO:0000256" key="4">
    <source>
        <dbReference type="ARBA" id="ARBA00022679"/>
    </source>
</evidence>
<feature type="domain" description="ALK/LTK-like glycine-rich" evidence="17">
    <location>
        <begin position="3"/>
        <end position="219"/>
    </location>
</feature>
<keyword evidence="14" id="KW-0675">Receptor</keyword>
<keyword evidence="6" id="KW-0732">Signal</keyword>
<accession>A0ABR2JE68</accession>
<keyword evidence="19" id="KW-1185">Reference proteome</keyword>
<dbReference type="InterPro" id="IPR055163">
    <property type="entry name" value="ALK/LTK-like_GRD"/>
</dbReference>
<dbReference type="EC" id="2.7.10.1" evidence="2"/>
<evidence type="ECO:0000256" key="9">
    <source>
        <dbReference type="ARBA" id="ARBA00022840"/>
    </source>
</evidence>
<evidence type="ECO:0000256" key="7">
    <source>
        <dbReference type="ARBA" id="ARBA00022741"/>
    </source>
</evidence>
<evidence type="ECO:0000256" key="14">
    <source>
        <dbReference type="ARBA" id="ARBA00023170"/>
    </source>
</evidence>
<evidence type="ECO:0000259" key="17">
    <source>
        <dbReference type="Pfam" id="PF12810"/>
    </source>
</evidence>
<keyword evidence="9" id="KW-0067">ATP-binding</keyword>
<keyword evidence="5" id="KW-0812">Transmembrane</keyword>
<evidence type="ECO:0000313" key="18">
    <source>
        <dbReference type="EMBL" id="KAK8876066.1"/>
    </source>
</evidence>
<dbReference type="Pfam" id="PF12810">
    <property type="entry name" value="ALK_LTK_GRD"/>
    <property type="match status" value="1"/>
</dbReference>
<sequence>MYLKRGKYQINIYGAQGGYGYGDAVRTSNGRRGMYISAEFFITSETARLYYALVGGAGVPNSEDARSEMEDNPEEPDGDDPGGGGGATDIRTNKSRLIVAVGGSGVSWEDGNPGGDACGFTREGWNAPLKCSDTTNTHPTGSKRCVNPNGIGGTGYSDNTTPRSGGGGDSAVHQEFWAPFASDSGSSYVKKCTIDEYDAELCFFKVQMHSNNREGHGLLTLKRIWECADSNYLYCKNGADK</sequence>
<keyword evidence="11" id="KW-0472">Membrane</keyword>
<name>A0ABR2JE68_9EUKA</name>
<evidence type="ECO:0000256" key="3">
    <source>
        <dbReference type="ARBA" id="ARBA00022475"/>
    </source>
</evidence>
<comment type="caution">
    <text evidence="18">The sequence shown here is derived from an EMBL/GenBank/DDBJ whole genome shotgun (WGS) entry which is preliminary data.</text>
</comment>
<evidence type="ECO:0000256" key="16">
    <source>
        <dbReference type="SAM" id="MobiDB-lite"/>
    </source>
</evidence>
<evidence type="ECO:0000256" key="11">
    <source>
        <dbReference type="ARBA" id="ARBA00023136"/>
    </source>
</evidence>
<protein>
    <recommendedName>
        <fullName evidence="2">receptor protein-tyrosine kinase</fullName>
        <ecNumber evidence="2">2.7.10.1</ecNumber>
    </recommendedName>
</protein>
<feature type="compositionally biased region" description="Acidic residues" evidence="16">
    <location>
        <begin position="70"/>
        <end position="80"/>
    </location>
</feature>